<evidence type="ECO:0000313" key="2">
    <source>
        <dbReference type="Proteomes" id="UP000789342"/>
    </source>
</evidence>
<dbReference type="AlphaFoldDB" id="A0A9N9CX54"/>
<feature type="non-terminal residue" evidence="1">
    <location>
        <position position="1"/>
    </location>
</feature>
<comment type="caution">
    <text evidence="1">The sequence shown here is derived from an EMBL/GenBank/DDBJ whole genome shotgun (WGS) entry which is preliminary data.</text>
</comment>
<evidence type="ECO:0000313" key="1">
    <source>
        <dbReference type="EMBL" id="CAG8615660.1"/>
    </source>
</evidence>
<accession>A0A9N9CX54</accession>
<protein>
    <submittedName>
        <fullName evidence="1">3145_t:CDS:1</fullName>
    </submittedName>
</protein>
<name>A0A9N9CX54_9GLOM</name>
<reference evidence="1" key="1">
    <citation type="submission" date="2021-06" db="EMBL/GenBank/DDBJ databases">
        <authorList>
            <person name="Kallberg Y."/>
            <person name="Tangrot J."/>
            <person name="Rosling A."/>
        </authorList>
    </citation>
    <scope>NUCLEOTIDE SEQUENCE</scope>
    <source>
        <strain evidence="1">CL551</strain>
    </source>
</reference>
<gene>
    <name evidence="1" type="ORF">AMORRO_LOCUS8427</name>
</gene>
<organism evidence="1 2">
    <name type="scientific">Acaulospora morrowiae</name>
    <dbReference type="NCBI Taxonomy" id="94023"/>
    <lineage>
        <taxon>Eukaryota</taxon>
        <taxon>Fungi</taxon>
        <taxon>Fungi incertae sedis</taxon>
        <taxon>Mucoromycota</taxon>
        <taxon>Glomeromycotina</taxon>
        <taxon>Glomeromycetes</taxon>
        <taxon>Diversisporales</taxon>
        <taxon>Acaulosporaceae</taxon>
        <taxon>Acaulospora</taxon>
    </lineage>
</organism>
<dbReference type="EMBL" id="CAJVPV010007176">
    <property type="protein sequence ID" value="CAG8615660.1"/>
    <property type="molecule type" value="Genomic_DNA"/>
</dbReference>
<dbReference type="OrthoDB" id="2423204at2759"/>
<dbReference type="Proteomes" id="UP000789342">
    <property type="component" value="Unassembled WGS sequence"/>
</dbReference>
<sequence>MLGLALKWPRIRVLVHFILKHFPDKNHRKCTEWNITEFLNESKEETFQLKIGLYLKSLETINDYEQGKRQERAKLLLNDYREA</sequence>
<proteinExistence type="predicted"/>
<keyword evidence="2" id="KW-1185">Reference proteome</keyword>